<proteinExistence type="predicted"/>
<name>A0A974D426_XENLA</name>
<evidence type="ECO:0000313" key="2">
    <source>
        <dbReference type="Proteomes" id="UP000694892"/>
    </source>
</evidence>
<dbReference type="Proteomes" id="UP000694892">
    <property type="component" value="Chromosome 4L"/>
</dbReference>
<evidence type="ECO:0000313" key="1">
    <source>
        <dbReference type="EMBL" id="OCT85139.1"/>
    </source>
</evidence>
<reference evidence="2" key="1">
    <citation type="journal article" date="2016" name="Nature">
        <title>Genome evolution in the allotetraploid frog Xenopus laevis.</title>
        <authorList>
            <person name="Session A.M."/>
            <person name="Uno Y."/>
            <person name="Kwon T."/>
            <person name="Chapman J.A."/>
            <person name="Toyoda A."/>
            <person name="Takahashi S."/>
            <person name="Fukui A."/>
            <person name="Hikosaka A."/>
            <person name="Suzuki A."/>
            <person name="Kondo M."/>
            <person name="van Heeringen S.J."/>
            <person name="Quigley I."/>
            <person name="Heinz S."/>
            <person name="Ogino H."/>
            <person name="Ochi H."/>
            <person name="Hellsten U."/>
            <person name="Lyons J.B."/>
            <person name="Simakov O."/>
            <person name="Putnam N."/>
            <person name="Stites J."/>
            <person name="Kuroki Y."/>
            <person name="Tanaka T."/>
            <person name="Michiue T."/>
            <person name="Watanabe M."/>
            <person name="Bogdanovic O."/>
            <person name="Lister R."/>
            <person name="Georgiou G."/>
            <person name="Paranjpe S.S."/>
            <person name="van Kruijsbergen I."/>
            <person name="Shu S."/>
            <person name="Carlson J."/>
            <person name="Kinoshita T."/>
            <person name="Ohta Y."/>
            <person name="Mawaribuchi S."/>
            <person name="Jenkins J."/>
            <person name="Grimwood J."/>
            <person name="Schmutz J."/>
            <person name="Mitros T."/>
            <person name="Mozaffari S.V."/>
            <person name="Suzuki Y."/>
            <person name="Haramoto Y."/>
            <person name="Yamamoto T.S."/>
            <person name="Takagi C."/>
            <person name="Heald R."/>
            <person name="Miller K."/>
            <person name="Haudenschild C."/>
            <person name="Kitzman J."/>
            <person name="Nakayama T."/>
            <person name="Izutsu Y."/>
            <person name="Robert J."/>
            <person name="Fortriede J."/>
            <person name="Burns K."/>
            <person name="Lotay V."/>
            <person name="Karimi K."/>
            <person name="Yasuoka Y."/>
            <person name="Dichmann D.S."/>
            <person name="Flajnik M.F."/>
            <person name="Houston D.W."/>
            <person name="Shendure J."/>
            <person name="DuPasquier L."/>
            <person name="Vize P.D."/>
            <person name="Zorn A.M."/>
            <person name="Ito M."/>
            <person name="Marcotte E.M."/>
            <person name="Wallingford J.B."/>
            <person name="Ito Y."/>
            <person name="Asashima M."/>
            <person name="Ueno N."/>
            <person name="Matsuda Y."/>
            <person name="Veenstra G.J."/>
            <person name="Fujiyama A."/>
            <person name="Harland R.M."/>
            <person name="Taira M."/>
            <person name="Rokhsar D.S."/>
        </authorList>
    </citation>
    <scope>NUCLEOTIDE SEQUENCE [LARGE SCALE GENOMIC DNA]</scope>
    <source>
        <strain evidence="2">J</strain>
    </source>
</reference>
<accession>A0A974D426</accession>
<sequence length="95" mass="10634">MSSRRHVDENGHITDLNKIITAFYNLQCALGIFLSSSQAYTNTVPSDINCIMVICMLESQTAITQVFLASVSFTQCFDRATYILPIMSYKISLLT</sequence>
<dbReference type="EMBL" id="CM004472">
    <property type="protein sequence ID" value="OCT85139.1"/>
    <property type="molecule type" value="Genomic_DNA"/>
</dbReference>
<protein>
    <submittedName>
        <fullName evidence="1">Uncharacterized protein</fullName>
    </submittedName>
</protein>
<dbReference type="AlphaFoldDB" id="A0A974D426"/>
<organism evidence="1 2">
    <name type="scientific">Xenopus laevis</name>
    <name type="common">African clawed frog</name>
    <dbReference type="NCBI Taxonomy" id="8355"/>
    <lineage>
        <taxon>Eukaryota</taxon>
        <taxon>Metazoa</taxon>
        <taxon>Chordata</taxon>
        <taxon>Craniata</taxon>
        <taxon>Vertebrata</taxon>
        <taxon>Euteleostomi</taxon>
        <taxon>Amphibia</taxon>
        <taxon>Batrachia</taxon>
        <taxon>Anura</taxon>
        <taxon>Pipoidea</taxon>
        <taxon>Pipidae</taxon>
        <taxon>Xenopodinae</taxon>
        <taxon>Xenopus</taxon>
        <taxon>Xenopus</taxon>
    </lineage>
</organism>
<gene>
    <name evidence="1" type="ORF">XELAEV_18023305mg</name>
</gene>